<accession>A0A142VUH6</accession>
<organism evidence="1 2">
    <name type="scientific">Sphingopyxis terrae subsp. terrae NBRC 15098</name>
    <dbReference type="NCBI Taxonomy" id="1219058"/>
    <lineage>
        <taxon>Bacteria</taxon>
        <taxon>Pseudomonadati</taxon>
        <taxon>Pseudomonadota</taxon>
        <taxon>Alphaproteobacteria</taxon>
        <taxon>Sphingomonadales</taxon>
        <taxon>Sphingomonadaceae</taxon>
        <taxon>Sphingopyxis</taxon>
    </lineage>
</organism>
<dbReference type="AlphaFoldDB" id="A0A142VUH6"/>
<evidence type="ECO:0000313" key="1">
    <source>
        <dbReference type="EMBL" id="AMU93446.1"/>
    </source>
</evidence>
<dbReference type="RefSeq" id="WP_062900620.1">
    <property type="nucleotide sequence ID" value="NZ_CP013342.1"/>
</dbReference>
<gene>
    <name evidence="1" type="ORF">AOA14_02365</name>
</gene>
<dbReference type="Pfam" id="PF02586">
    <property type="entry name" value="SRAP"/>
    <property type="match status" value="1"/>
</dbReference>
<dbReference type="InterPro" id="IPR036590">
    <property type="entry name" value="SRAP-like"/>
</dbReference>
<dbReference type="GO" id="GO:0106300">
    <property type="term" value="P:protein-DNA covalent cross-linking repair"/>
    <property type="evidence" value="ECO:0007669"/>
    <property type="project" value="InterPro"/>
</dbReference>
<dbReference type="InterPro" id="IPR003738">
    <property type="entry name" value="SRAP"/>
</dbReference>
<dbReference type="Gene3D" id="3.90.1680.10">
    <property type="entry name" value="SOS response associated peptidase-like"/>
    <property type="match status" value="1"/>
</dbReference>
<dbReference type="EMBL" id="CP013342">
    <property type="protein sequence ID" value="AMU93446.1"/>
    <property type="molecule type" value="Genomic_DNA"/>
</dbReference>
<name>A0A142VUH6_9SPHN</name>
<dbReference type="STRING" id="1219058.AOA14_02365"/>
<dbReference type="Proteomes" id="UP000076234">
    <property type="component" value="Chromosome"/>
</dbReference>
<protein>
    <recommendedName>
        <fullName evidence="3">SOS response-associated peptidase YedK</fullName>
    </recommendedName>
</protein>
<proteinExistence type="predicted"/>
<dbReference type="SUPFAM" id="SSF143081">
    <property type="entry name" value="BB1717-like"/>
    <property type="match status" value="1"/>
</dbReference>
<reference evidence="2" key="1">
    <citation type="submission" date="2015-11" db="EMBL/GenBank/DDBJ databases">
        <title>Complete genome sequence of a polyethylene glycol-degrading strain Sphingopyxis terrae strain 203-1 (NBRC 15098).</title>
        <authorList>
            <person name="Yoshiyuki O."/>
            <person name="Shouta N."/>
            <person name="Nagata Y."/>
            <person name="Numata M."/>
            <person name="Tsuchikane K."/>
            <person name="Hosoyama A."/>
            <person name="Yamazoe A."/>
            <person name="Tsuda M."/>
            <person name="Fujita N."/>
            <person name="Kawai F."/>
        </authorList>
    </citation>
    <scope>NUCLEOTIDE SEQUENCE [LARGE SCALE GENOMIC DNA]</scope>
    <source>
        <strain evidence="2">203-1</strain>
    </source>
</reference>
<evidence type="ECO:0000313" key="2">
    <source>
        <dbReference type="Proteomes" id="UP000076234"/>
    </source>
</evidence>
<dbReference type="GO" id="GO:0003697">
    <property type="term" value="F:single-stranded DNA binding"/>
    <property type="evidence" value="ECO:0007669"/>
    <property type="project" value="InterPro"/>
</dbReference>
<dbReference type="KEGG" id="ster:AOA14_02365"/>
<sequence>MHLYRLDVTAEIAAQAIGADSGRDPWARGYVTPGRPAPVVVGDGSAQSRPWLRPKLWGVPPPPRGDQPVTTVRNLSSPFWIGTLRHPELRCLIPATRFALWSGTAGARQQLWAAPADQPVFAFAGIHRQGEDWPSFAILTVEPNRLLSHHGAQAMPVILRPGDYARWLTADWRDAASLVRPFPGQEMTLAEDPMV</sequence>
<reference evidence="1 2" key="2">
    <citation type="journal article" date="2016" name="Genome Announc.">
        <title>Complete Genome Sequence of Sphingopyxis terrae Strain 203-1 (NBRC 111660), a Polyethylene Glycol Degrader.</title>
        <authorList>
            <person name="Ohtsubo Y."/>
            <person name="Nonoyama S."/>
            <person name="Nagata Y."/>
            <person name="Numata M."/>
            <person name="Tsuchikane K."/>
            <person name="Hosoyama A."/>
            <person name="Yamazoe A."/>
            <person name="Tsuda M."/>
            <person name="Fujita N."/>
            <person name="Kawai F."/>
        </authorList>
    </citation>
    <scope>NUCLEOTIDE SEQUENCE [LARGE SCALE GENOMIC DNA]</scope>
    <source>
        <strain evidence="1 2">203-1</strain>
    </source>
</reference>
<evidence type="ECO:0008006" key="3">
    <source>
        <dbReference type="Google" id="ProtNLM"/>
    </source>
</evidence>